<gene>
    <name evidence="2" type="ORF">BZK31_17850</name>
</gene>
<dbReference type="OrthoDB" id="7025360at2"/>
<dbReference type="InterPro" id="IPR001387">
    <property type="entry name" value="Cro/C1-type_HTH"/>
</dbReference>
<protein>
    <submittedName>
        <fullName evidence="2">Transcriptional regulator</fullName>
    </submittedName>
</protein>
<dbReference type="GO" id="GO:0003677">
    <property type="term" value="F:DNA binding"/>
    <property type="evidence" value="ECO:0007669"/>
    <property type="project" value="InterPro"/>
</dbReference>
<dbReference type="Gene3D" id="1.10.260.40">
    <property type="entry name" value="lambda repressor-like DNA-binding domains"/>
    <property type="match status" value="1"/>
</dbReference>
<dbReference type="PROSITE" id="PS50943">
    <property type="entry name" value="HTH_CROC1"/>
    <property type="match status" value="1"/>
</dbReference>
<organism evidence="2 3">
    <name type="scientific">Pseudomonas floridensis</name>
    <dbReference type="NCBI Taxonomy" id="1958950"/>
    <lineage>
        <taxon>Bacteria</taxon>
        <taxon>Pseudomonadati</taxon>
        <taxon>Pseudomonadota</taxon>
        <taxon>Gammaproteobacteria</taxon>
        <taxon>Pseudomonadales</taxon>
        <taxon>Pseudomonadaceae</taxon>
        <taxon>Pseudomonas</taxon>
    </lineage>
</organism>
<feature type="domain" description="HTH cro/C1-type" evidence="1">
    <location>
        <begin position="52"/>
        <end position="80"/>
    </location>
</feature>
<evidence type="ECO:0000313" key="3">
    <source>
        <dbReference type="Proteomes" id="UP000192815"/>
    </source>
</evidence>
<name>A0A1X0N3F5_9PSED</name>
<dbReference type="STRING" id="1958950.BZK31_17850"/>
<dbReference type="EMBL" id="MUIO01000072">
    <property type="protein sequence ID" value="ORC57890.1"/>
    <property type="molecule type" value="Genomic_DNA"/>
</dbReference>
<dbReference type="SUPFAM" id="SSF47413">
    <property type="entry name" value="lambda repressor-like DNA-binding domains"/>
    <property type="match status" value="1"/>
</dbReference>
<dbReference type="InterPro" id="IPR010982">
    <property type="entry name" value="Lambda_DNA-bd_dom_sf"/>
</dbReference>
<proteinExistence type="predicted"/>
<evidence type="ECO:0000313" key="2">
    <source>
        <dbReference type="EMBL" id="ORC57890.1"/>
    </source>
</evidence>
<comment type="caution">
    <text evidence="2">The sequence shown here is derived from an EMBL/GenBank/DDBJ whole genome shotgun (WGS) entry which is preliminary data.</text>
</comment>
<dbReference type="AlphaFoldDB" id="A0A1X0N3F5"/>
<keyword evidence="3" id="KW-1185">Reference proteome</keyword>
<sequence>MEWNYAMWLYPRLWMLPMPLKESLAAVLRLSRSSQRLSQEDFHGRVESRHMSNIEHAKSSVTLTTLENLAIVLDIDPVALLAVASSHDKGLSPKEFLKHLAGEIGKLEKLGVIEKLDGEFKDGQLDTSHPRIRSSSLNKAAVLKYKAEGKTQKETVELLGLGKATVSRLWKDDK</sequence>
<reference evidence="3" key="1">
    <citation type="submission" date="2017-02" db="EMBL/GenBank/DDBJ databases">
        <title>Pseudomonas floridae sp. nov., a novel pathogenic bacterial species isolated from tomato.</title>
        <authorList>
            <person name="Timilsina S."/>
            <person name="Vallad G.E."/>
            <person name="Jones J.B."/>
        </authorList>
    </citation>
    <scope>NUCLEOTIDE SEQUENCE [LARGE SCALE GENOMIC DNA]</scope>
    <source>
        <strain evidence="3">GEV388</strain>
    </source>
</reference>
<evidence type="ECO:0000259" key="1">
    <source>
        <dbReference type="PROSITE" id="PS50943"/>
    </source>
</evidence>
<accession>A0A1X0N3F5</accession>
<dbReference type="Proteomes" id="UP000192815">
    <property type="component" value="Unassembled WGS sequence"/>
</dbReference>